<dbReference type="FunFam" id="3.40.390.10:FF:000007">
    <property type="entry name" value="Collagenase 3"/>
    <property type="match status" value="1"/>
</dbReference>
<keyword evidence="13" id="KW-0865">Zymogen</keyword>
<keyword evidence="11" id="KW-0482">Metalloprotease</keyword>
<feature type="binding site" evidence="16">
    <location>
        <position position="182"/>
    </location>
    <ligand>
        <name>Ca(2+)</name>
        <dbReference type="ChEBI" id="CHEBI:29108"/>
        <label>3</label>
    </ligand>
</feature>
<evidence type="ECO:0000313" key="19">
    <source>
        <dbReference type="Ensembl" id="ENSNMLP00000028053.1"/>
    </source>
</evidence>
<feature type="binding site" evidence="16">
    <location>
        <position position="204"/>
    </location>
    <ligand>
        <name>Ca(2+)</name>
        <dbReference type="ChEBI" id="CHEBI:29108"/>
        <label>3</label>
    </ligand>
</feature>
<feature type="domain" description="Peptidase metallopeptidase" evidence="18">
    <location>
        <begin position="105"/>
        <end position="265"/>
    </location>
</feature>
<dbReference type="InterPro" id="IPR024079">
    <property type="entry name" value="MetalloPept_cat_dom_sf"/>
</dbReference>
<dbReference type="Ensembl" id="ENSNMLT00000031335.1">
    <property type="protein sequence ID" value="ENSNMLP00000028053.1"/>
    <property type="gene ID" value="ENSNMLG00000017558.1"/>
</dbReference>
<keyword evidence="6 16" id="KW-0479">Metal-binding</keyword>
<dbReference type="InterPro" id="IPR021190">
    <property type="entry name" value="Pept_M10A"/>
</dbReference>
<dbReference type="InterPro" id="IPR002477">
    <property type="entry name" value="Peptidoglycan-bd-like"/>
</dbReference>
<dbReference type="Gene3D" id="3.40.390.10">
    <property type="entry name" value="Collagenase (Catalytic Domain)"/>
    <property type="match status" value="1"/>
</dbReference>
<feature type="binding site" evidence="16">
    <location>
        <position position="181"/>
    </location>
    <ligand>
        <name>Ca(2+)</name>
        <dbReference type="ChEBI" id="CHEBI:29108"/>
        <label>3</label>
    </ligand>
</feature>
<feature type="binding site" evidence="16">
    <location>
        <position position="243"/>
    </location>
    <ligand>
        <name>Zn(2+)</name>
        <dbReference type="ChEBI" id="CHEBI:29105"/>
        <label>2</label>
        <note>catalytic</note>
    </ligand>
</feature>
<feature type="binding site" evidence="16">
    <location>
        <position position="200"/>
    </location>
    <ligand>
        <name>Ca(2+)</name>
        <dbReference type="ChEBI" id="CHEBI:29108"/>
        <label>2</label>
    </ligand>
</feature>
<dbReference type="CDD" id="cd04278">
    <property type="entry name" value="ZnMc_MMP"/>
    <property type="match status" value="1"/>
</dbReference>
<evidence type="ECO:0000256" key="3">
    <source>
        <dbReference type="ARBA" id="ARBA00022525"/>
    </source>
</evidence>
<proteinExistence type="inferred from homology"/>
<comment type="cofactor">
    <cofactor evidence="16">
        <name>Zn(2+)</name>
        <dbReference type="ChEBI" id="CHEBI:29105"/>
    </cofactor>
    <text evidence="16">Binds 2 Zn(2+) ions per subunit.</text>
</comment>
<evidence type="ECO:0000256" key="6">
    <source>
        <dbReference type="ARBA" id="ARBA00022723"/>
    </source>
</evidence>
<dbReference type="GO" id="GO:0008270">
    <property type="term" value="F:zinc ion binding"/>
    <property type="evidence" value="ECO:0007669"/>
    <property type="project" value="InterPro"/>
</dbReference>
<evidence type="ECO:0000313" key="20">
    <source>
        <dbReference type="Proteomes" id="UP000694523"/>
    </source>
</evidence>
<keyword evidence="7 17" id="KW-0732">Signal</keyword>
<keyword evidence="14" id="KW-1015">Disulfide bond</keyword>
<keyword evidence="3" id="KW-0964">Secreted</keyword>
<reference evidence="19" key="2">
    <citation type="submission" date="2025-09" db="UniProtKB">
        <authorList>
            <consortium name="Ensembl"/>
        </authorList>
    </citation>
    <scope>IDENTIFICATION</scope>
</reference>
<feature type="active site" evidence="15">
    <location>
        <position position="226"/>
    </location>
</feature>
<evidence type="ECO:0000256" key="2">
    <source>
        <dbReference type="ARBA" id="ARBA00010370"/>
    </source>
</evidence>
<evidence type="ECO:0000256" key="9">
    <source>
        <dbReference type="ARBA" id="ARBA00022833"/>
    </source>
</evidence>
<evidence type="ECO:0000256" key="16">
    <source>
        <dbReference type="PIRSR" id="PIRSR621190-2"/>
    </source>
</evidence>
<comment type="similarity">
    <text evidence="2">Belongs to the peptidase M10A family.</text>
</comment>
<feature type="chain" id="PRO_5034460332" description="Peptidase metallopeptidase domain-containing protein" evidence="17">
    <location>
        <begin position="20"/>
        <end position="287"/>
    </location>
</feature>
<accession>A0A8C6U0N6</accession>
<dbReference type="InterPro" id="IPR006026">
    <property type="entry name" value="Peptidase_Metallo"/>
</dbReference>
<sequence>MKTTLTLCVLVALGVTVHSVPTQEPTIQDEQFAESYLKRFFNLTEEQGTVARHGIIPIARKLSEMQRFFGLHITGRLDNETMELMKKPRCGVPDSKIARFSTFGGELKWPKNSLTYRIENYTPDMSRSEVDNSIEKALNVWAKVTPLKFNKIYSGTADIMISFGGDVRGHFISHGDYYPFDGPGGTLAHAFAPSSGIGGDAHFDEDERFTFRSNSGYVLFMVAAHEFGHSLGLSHSDDPGNYMIKFPKNLFFSYCCNQISKDSKCSSLVLNNIFEGLLGRTLIPIIA</sequence>
<feature type="signal peptide" evidence="17">
    <location>
        <begin position="1"/>
        <end position="19"/>
    </location>
</feature>
<keyword evidence="10 16" id="KW-0106">Calcium</keyword>
<dbReference type="SMART" id="SM00235">
    <property type="entry name" value="ZnMc"/>
    <property type="match status" value="1"/>
</dbReference>
<dbReference type="Pfam" id="PF00413">
    <property type="entry name" value="Peptidase_M10"/>
    <property type="match status" value="1"/>
</dbReference>
<dbReference type="GO" id="GO:0031012">
    <property type="term" value="C:extracellular matrix"/>
    <property type="evidence" value="ECO:0007669"/>
    <property type="project" value="InterPro"/>
</dbReference>
<feature type="binding site" evidence="16">
    <location>
        <position position="202"/>
    </location>
    <ligand>
        <name>Zn(2+)</name>
        <dbReference type="ChEBI" id="CHEBI:29105"/>
        <label>1</label>
    </ligand>
</feature>
<keyword evidence="9 16" id="KW-0862">Zinc</keyword>
<evidence type="ECO:0000256" key="8">
    <source>
        <dbReference type="ARBA" id="ARBA00022801"/>
    </source>
</evidence>
<keyword evidence="20" id="KW-1185">Reference proteome</keyword>
<dbReference type="PRINTS" id="PR00138">
    <property type="entry name" value="MATRIXIN"/>
</dbReference>
<dbReference type="InterPro" id="IPR036365">
    <property type="entry name" value="PGBD-like_sf"/>
</dbReference>
<feature type="binding site" evidence="16">
    <location>
        <position position="176"/>
    </location>
    <ligand>
        <name>Zn(2+)</name>
        <dbReference type="ChEBI" id="CHEBI:29105"/>
        <label>1</label>
    </ligand>
</feature>
<dbReference type="SUPFAM" id="SSF55486">
    <property type="entry name" value="Metalloproteases ('zincins'), catalytic domain"/>
    <property type="match status" value="1"/>
</dbReference>
<organism evidence="19 20">
    <name type="scientific">Neogobius melanostomus</name>
    <name type="common">round goby</name>
    <dbReference type="NCBI Taxonomy" id="47308"/>
    <lineage>
        <taxon>Eukaryota</taxon>
        <taxon>Metazoa</taxon>
        <taxon>Chordata</taxon>
        <taxon>Craniata</taxon>
        <taxon>Vertebrata</taxon>
        <taxon>Euteleostomi</taxon>
        <taxon>Actinopterygii</taxon>
        <taxon>Neopterygii</taxon>
        <taxon>Teleostei</taxon>
        <taxon>Neoteleostei</taxon>
        <taxon>Acanthomorphata</taxon>
        <taxon>Gobiaria</taxon>
        <taxon>Gobiiformes</taxon>
        <taxon>Gobioidei</taxon>
        <taxon>Gobiidae</taxon>
        <taxon>Benthophilinae</taxon>
        <taxon>Neogobiini</taxon>
        <taxon>Neogobius</taxon>
    </lineage>
</organism>
<keyword evidence="8" id="KW-0378">Hydrolase</keyword>
<dbReference type="InterPro" id="IPR033739">
    <property type="entry name" value="M10A_MMP"/>
</dbReference>
<evidence type="ECO:0000256" key="15">
    <source>
        <dbReference type="PIRSR" id="PIRSR621190-1"/>
    </source>
</evidence>
<feature type="binding site" evidence="16">
    <location>
        <position position="174"/>
    </location>
    <ligand>
        <name>Zn(2+)</name>
        <dbReference type="ChEBI" id="CHEBI:29105"/>
        <label>1</label>
    </ligand>
</feature>
<dbReference type="InterPro" id="IPR001818">
    <property type="entry name" value="Pept_M10_metallopeptidase"/>
</dbReference>
<name>A0A8C6U0N6_9GOBI</name>
<dbReference type="InterPro" id="IPR021158">
    <property type="entry name" value="Pept_M10A_Zn_BS"/>
</dbReference>
<evidence type="ECO:0000256" key="13">
    <source>
        <dbReference type="ARBA" id="ARBA00023145"/>
    </source>
</evidence>
<keyword evidence="5" id="KW-0645">Protease</keyword>
<dbReference type="PROSITE" id="PS00546">
    <property type="entry name" value="CYSTEINE_SWITCH"/>
    <property type="match status" value="1"/>
</dbReference>
<feature type="binding site" evidence="16">
    <location>
        <position position="198"/>
    </location>
    <ligand>
        <name>Ca(2+)</name>
        <dbReference type="ChEBI" id="CHEBI:29108"/>
        <label>2</label>
    </ligand>
</feature>
<dbReference type="Proteomes" id="UP000694523">
    <property type="component" value="Unplaced"/>
</dbReference>
<keyword evidence="12" id="KW-0177">Collagen degradation</keyword>
<feature type="binding site" evidence="16">
    <location>
        <position position="189"/>
    </location>
    <ligand>
        <name>Zn(2+)</name>
        <dbReference type="ChEBI" id="CHEBI:29105"/>
        <label>1</label>
    </ligand>
</feature>
<dbReference type="GO" id="GO:0006508">
    <property type="term" value="P:proteolysis"/>
    <property type="evidence" value="ECO:0007669"/>
    <property type="project" value="UniProtKB-KW"/>
</dbReference>
<feature type="binding site" description="in inhibited form" evidence="16">
    <location>
        <position position="90"/>
    </location>
    <ligand>
        <name>Zn(2+)</name>
        <dbReference type="ChEBI" id="CHEBI:29105"/>
        <label>2</label>
        <note>catalytic</note>
    </ligand>
</feature>
<dbReference type="PANTHER" id="PTHR10201:SF151">
    <property type="entry name" value="INTERSTITIAL COLLAGENASE"/>
    <property type="match status" value="1"/>
</dbReference>
<reference evidence="19" key="1">
    <citation type="submission" date="2025-08" db="UniProtKB">
        <authorList>
            <consortium name="Ensembl"/>
        </authorList>
    </citation>
    <scope>IDENTIFICATION</scope>
</reference>
<evidence type="ECO:0000256" key="11">
    <source>
        <dbReference type="ARBA" id="ARBA00023049"/>
    </source>
</evidence>
<keyword evidence="4" id="KW-0272">Extracellular matrix</keyword>
<protein>
    <recommendedName>
        <fullName evidence="18">Peptidase metallopeptidase domain-containing protein</fullName>
    </recommendedName>
</protein>
<evidence type="ECO:0000256" key="14">
    <source>
        <dbReference type="ARBA" id="ARBA00023157"/>
    </source>
</evidence>
<dbReference type="PANTHER" id="PTHR10201">
    <property type="entry name" value="MATRIX METALLOPROTEINASE"/>
    <property type="match status" value="1"/>
</dbReference>
<feature type="binding site" evidence="16">
    <location>
        <position position="229"/>
    </location>
    <ligand>
        <name>Zn(2+)</name>
        <dbReference type="ChEBI" id="CHEBI:29105"/>
        <label>2</label>
        <note>catalytic</note>
    </ligand>
</feature>
<evidence type="ECO:0000256" key="1">
    <source>
        <dbReference type="ARBA" id="ARBA00004498"/>
    </source>
</evidence>
<evidence type="ECO:0000256" key="7">
    <source>
        <dbReference type="ARBA" id="ARBA00022729"/>
    </source>
</evidence>
<dbReference type="SUPFAM" id="SSF47090">
    <property type="entry name" value="PGBD-like"/>
    <property type="match status" value="1"/>
</dbReference>
<comment type="subcellular location">
    <subcellularLocation>
        <location evidence="1">Secreted</location>
        <location evidence="1">Extracellular space</location>
        <location evidence="1">Extracellular matrix</location>
    </subcellularLocation>
</comment>
<dbReference type="AlphaFoldDB" id="A0A8C6U0N6"/>
<feature type="binding site" evidence="16">
    <location>
        <position position="158"/>
    </location>
    <ligand>
        <name>Ca(2+)</name>
        <dbReference type="ChEBI" id="CHEBI:29108"/>
        <label>2</label>
    </ligand>
</feature>
<dbReference type="GO" id="GO:0004222">
    <property type="term" value="F:metalloendopeptidase activity"/>
    <property type="evidence" value="ECO:0007669"/>
    <property type="project" value="InterPro"/>
</dbReference>
<feature type="binding site" evidence="16">
    <location>
        <position position="225"/>
    </location>
    <ligand>
        <name>Zn(2+)</name>
        <dbReference type="ChEBI" id="CHEBI:29105"/>
        <label>2</label>
        <note>catalytic</note>
    </ligand>
</feature>
<evidence type="ECO:0000256" key="4">
    <source>
        <dbReference type="ARBA" id="ARBA00022530"/>
    </source>
</evidence>
<feature type="binding site" evidence="16">
    <location>
        <position position="235"/>
    </location>
    <ligand>
        <name>Zn(2+)</name>
        <dbReference type="ChEBI" id="CHEBI:29105"/>
        <label>2</label>
        <note>catalytic</note>
    </ligand>
</feature>
<comment type="cofactor">
    <cofactor evidence="16">
        <name>Ca(2+)</name>
        <dbReference type="ChEBI" id="CHEBI:29108"/>
    </cofactor>
    <text evidence="16">Can bind about 5 Ca(2+) ions per subunit.</text>
</comment>
<evidence type="ECO:0000256" key="17">
    <source>
        <dbReference type="SAM" id="SignalP"/>
    </source>
</evidence>
<feature type="binding site" evidence="16">
    <location>
        <position position="207"/>
    </location>
    <ligand>
        <name>Ca(2+)</name>
        <dbReference type="ChEBI" id="CHEBI:29108"/>
        <label>3</label>
    </ligand>
</feature>
<dbReference type="GO" id="GO:0030574">
    <property type="term" value="P:collagen catabolic process"/>
    <property type="evidence" value="ECO:0007669"/>
    <property type="project" value="UniProtKB-KW"/>
</dbReference>
<feature type="binding site" evidence="16">
    <location>
        <position position="207"/>
    </location>
    <ligand>
        <name>Ca(2+)</name>
        <dbReference type="ChEBI" id="CHEBI:29108"/>
        <label>1</label>
    </ligand>
</feature>
<feature type="binding site" evidence="16">
    <location>
        <position position="124"/>
    </location>
    <ligand>
        <name>Ca(2+)</name>
        <dbReference type="ChEBI" id="CHEBI:29108"/>
        <label>1</label>
    </ligand>
</feature>
<dbReference type="GO" id="GO:0030198">
    <property type="term" value="P:extracellular matrix organization"/>
    <property type="evidence" value="ECO:0007669"/>
    <property type="project" value="TreeGrafter"/>
</dbReference>
<evidence type="ECO:0000256" key="5">
    <source>
        <dbReference type="ARBA" id="ARBA00022670"/>
    </source>
</evidence>
<evidence type="ECO:0000256" key="12">
    <source>
        <dbReference type="ARBA" id="ARBA00023105"/>
    </source>
</evidence>
<dbReference type="Pfam" id="PF01471">
    <property type="entry name" value="PG_binding_1"/>
    <property type="match status" value="1"/>
</dbReference>
<evidence type="ECO:0000259" key="18">
    <source>
        <dbReference type="SMART" id="SM00235"/>
    </source>
</evidence>
<evidence type="ECO:0000256" key="10">
    <source>
        <dbReference type="ARBA" id="ARBA00022837"/>
    </source>
</evidence>